<proteinExistence type="predicted"/>
<sequence>MIWRALKLRPFLKDLVEKTTIKFNRERRKGTRRKEELLLCLREESLLSKKDWTVIELIEKVLIDFEEAL</sequence>
<gene>
    <name evidence="1" type="ORF">MGU_09155</name>
</gene>
<dbReference type="EMBL" id="AZNH01000057">
    <property type="protein sequence ID" value="KID83593.1"/>
    <property type="molecule type" value="Genomic_DNA"/>
</dbReference>
<dbReference type="AlphaFoldDB" id="A0A0B4GM10"/>
<reference evidence="1 2" key="1">
    <citation type="journal article" date="2014" name="Proc. Natl. Acad. Sci. U.S.A.">
        <title>Trajectory and genomic determinants of fungal-pathogen speciation and host adaptation.</title>
        <authorList>
            <person name="Hu X."/>
            <person name="Xiao G."/>
            <person name="Zheng P."/>
            <person name="Shang Y."/>
            <person name="Su Y."/>
            <person name="Zhang X."/>
            <person name="Liu X."/>
            <person name="Zhan S."/>
            <person name="St Leger R.J."/>
            <person name="Wang C."/>
        </authorList>
    </citation>
    <scope>NUCLEOTIDE SEQUENCE [LARGE SCALE GENOMIC DNA]</scope>
    <source>
        <strain evidence="1 2">ARSEF 977</strain>
    </source>
</reference>
<accession>A0A0B4GM10</accession>
<evidence type="ECO:0000313" key="1">
    <source>
        <dbReference type="EMBL" id="KID83593.1"/>
    </source>
</evidence>
<keyword evidence="2" id="KW-1185">Reference proteome</keyword>
<name>A0A0B4GM10_METGA</name>
<organism evidence="1 2">
    <name type="scientific">Metarhizium guizhouense (strain ARSEF 977)</name>
    <dbReference type="NCBI Taxonomy" id="1276136"/>
    <lineage>
        <taxon>Eukaryota</taxon>
        <taxon>Fungi</taxon>
        <taxon>Dikarya</taxon>
        <taxon>Ascomycota</taxon>
        <taxon>Pezizomycotina</taxon>
        <taxon>Sordariomycetes</taxon>
        <taxon>Hypocreomycetidae</taxon>
        <taxon>Hypocreales</taxon>
        <taxon>Clavicipitaceae</taxon>
        <taxon>Metarhizium</taxon>
    </lineage>
</organism>
<dbReference type="Proteomes" id="UP000031192">
    <property type="component" value="Unassembled WGS sequence"/>
</dbReference>
<comment type="caution">
    <text evidence="1">The sequence shown here is derived from an EMBL/GenBank/DDBJ whole genome shotgun (WGS) entry which is preliminary data.</text>
</comment>
<dbReference type="HOGENOM" id="CLU_2776466_0_0_1"/>
<evidence type="ECO:0000313" key="2">
    <source>
        <dbReference type="Proteomes" id="UP000031192"/>
    </source>
</evidence>
<protein>
    <submittedName>
        <fullName evidence="1">Uncharacterized protein</fullName>
    </submittedName>
</protein>